<feature type="domain" description="Methyltransferase type 12" evidence="1">
    <location>
        <begin position="79"/>
        <end position="179"/>
    </location>
</feature>
<evidence type="ECO:0000313" key="2">
    <source>
        <dbReference type="EMBL" id="MDN4471544.1"/>
    </source>
</evidence>
<dbReference type="CDD" id="cd02440">
    <property type="entry name" value="AdoMet_MTases"/>
    <property type="match status" value="1"/>
</dbReference>
<dbReference type="InterPro" id="IPR029063">
    <property type="entry name" value="SAM-dependent_MTases_sf"/>
</dbReference>
<keyword evidence="2" id="KW-0489">Methyltransferase</keyword>
<evidence type="ECO:0000259" key="1">
    <source>
        <dbReference type="Pfam" id="PF08242"/>
    </source>
</evidence>
<evidence type="ECO:0000313" key="3">
    <source>
        <dbReference type="Proteomes" id="UP001172738"/>
    </source>
</evidence>
<dbReference type="GO" id="GO:0032259">
    <property type="term" value="P:methylation"/>
    <property type="evidence" value="ECO:0007669"/>
    <property type="project" value="UniProtKB-KW"/>
</dbReference>
<keyword evidence="2" id="KW-0808">Transferase</keyword>
<sequence>MSDPSAVEGVDGVDVGWEDAKAANLANWEERVPLHVEGYGLNSFRDDPAHLSSVVRTDLEMLTPHLPEGSLEGLDLCHLQCHIGTDTVSLARAGAARVVGVDFSPSALTAAAGLADELGVHADWVQGDVLEARALVDAALGEDTLFDVVYTSIGTITWLADLHAWARQIEALLKPGGVFYIRDSHPMMFTLDERRDDLTMAFRYFGDGRPMQWDDASTYVGDGTIAATRTYDYPHALSEVVTVLLEAGLTLEAMHEGRTLPWHFAPRMVEVGDGEFAFPGDEAERVPCTFTLVARKPESPLD</sequence>
<protein>
    <submittedName>
        <fullName evidence="2">Class I SAM-dependent methyltransferase</fullName>
        <ecNumber evidence="2">2.1.1.-</ecNumber>
    </submittedName>
</protein>
<accession>A0ABT8FYM7</accession>
<dbReference type="RefSeq" id="WP_301125272.1">
    <property type="nucleotide sequence ID" value="NZ_JAUHPV010000001.1"/>
</dbReference>
<dbReference type="GO" id="GO:0008168">
    <property type="term" value="F:methyltransferase activity"/>
    <property type="evidence" value="ECO:0007669"/>
    <property type="project" value="UniProtKB-KW"/>
</dbReference>
<dbReference type="Gene3D" id="3.40.50.150">
    <property type="entry name" value="Vaccinia Virus protein VP39"/>
    <property type="match status" value="1"/>
</dbReference>
<proteinExistence type="predicted"/>
<comment type="caution">
    <text evidence="2">The sequence shown here is derived from an EMBL/GenBank/DDBJ whole genome shotgun (WGS) entry which is preliminary data.</text>
</comment>
<keyword evidence="3" id="KW-1185">Reference proteome</keyword>
<name>A0ABT8FYM7_9MICO</name>
<dbReference type="Pfam" id="PF08242">
    <property type="entry name" value="Methyltransf_12"/>
    <property type="match status" value="1"/>
</dbReference>
<dbReference type="InterPro" id="IPR013217">
    <property type="entry name" value="Methyltransf_12"/>
</dbReference>
<dbReference type="PANTHER" id="PTHR43861:SF1">
    <property type="entry name" value="TRANS-ACONITATE 2-METHYLTRANSFERASE"/>
    <property type="match status" value="1"/>
</dbReference>
<organism evidence="2 3">
    <name type="scientific">Demequina zhanjiangensis</name>
    <dbReference type="NCBI Taxonomy" id="3051659"/>
    <lineage>
        <taxon>Bacteria</taxon>
        <taxon>Bacillati</taxon>
        <taxon>Actinomycetota</taxon>
        <taxon>Actinomycetes</taxon>
        <taxon>Micrococcales</taxon>
        <taxon>Demequinaceae</taxon>
        <taxon>Demequina</taxon>
    </lineage>
</organism>
<dbReference type="Proteomes" id="UP001172738">
    <property type="component" value="Unassembled WGS sequence"/>
</dbReference>
<gene>
    <name evidence="2" type="ORF">QQX04_00895</name>
</gene>
<dbReference type="EC" id="2.1.1.-" evidence="2"/>
<reference evidence="2" key="1">
    <citation type="submission" date="2023-06" db="EMBL/GenBank/DDBJ databases">
        <title>SYSU T00b26.</title>
        <authorList>
            <person name="Gao L."/>
            <person name="Fang B.-Z."/>
            <person name="Li W.-J."/>
        </authorList>
    </citation>
    <scope>NUCLEOTIDE SEQUENCE</scope>
    <source>
        <strain evidence="2">SYSU T00b26</strain>
    </source>
</reference>
<dbReference type="SUPFAM" id="SSF53335">
    <property type="entry name" value="S-adenosyl-L-methionine-dependent methyltransferases"/>
    <property type="match status" value="1"/>
</dbReference>
<dbReference type="EMBL" id="JAUHPV010000001">
    <property type="protein sequence ID" value="MDN4471544.1"/>
    <property type="molecule type" value="Genomic_DNA"/>
</dbReference>
<dbReference type="PANTHER" id="PTHR43861">
    <property type="entry name" value="TRANS-ACONITATE 2-METHYLTRANSFERASE-RELATED"/>
    <property type="match status" value="1"/>
</dbReference>